<gene>
    <name evidence="2" type="ORF">PMAYCL1PPCAC_15282</name>
</gene>
<reference evidence="3" key="1">
    <citation type="submission" date="2022-10" db="EMBL/GenBank/DDBJ databases">
        <title>Genome assembly of Pristionchus species.</title>
        <authorList>
            <person name="Yoshida K."/>
            <person name="Sommer R.J."/>
        </authorList>
    </citation>
    <scope>NUCLEOTIDE SEQUENCE [LARGE SCALE GENOMIC DNA]</scope>
    <source>
        <strain evidence="3">RS5460</strain>
    </source>
</reference>
<organism evidence="2 3">
    <name type="scientific">Pristionchus mayeri</name>
    <dbReference type="NCBI Taxonomy" id="1317129"/>
    <lineage>
        <taxon>Eukaryota</taxon>
        <taxon>Metazoa</taxon>
        <taxon>Ecdysozoa</taxon>
        <taxon>Nematoda</taxon>
        <taxon>Chromadorea</taxon>
        <taxon>Rhabditida</taxon>
        <taxon>Rhabditina</taxon>
        <taxon>Diplogasteromorpha</taxon>
        <taxon>Diplogasteroidea</taxon>
        <taxon>Neodiplogasteridae</taxon>
        <taxon>Pristionchus</taxon>
    </lineage>
</organism>
<dbReference type="PANTHER" id="PTHR21459">
    <property type="entry name" value="PROTEIN CBG08968"/>
    <property type="match status" value="1"/>
</dbReference>
<dbReference type="Proteomes" id="UP001328107">
    <property type="component" value="Unassembled WGS sequence"/>
</dbReference>
<dbReference type="AlphaFoldDB" id="A0AAN5HXT4"/>
<dbReference type="InterPro" id="IPR036691">
    <property type="entry name" value="Endo/exonu/phosph_ase_sf"/>
</dbReference>
<accession>A0AAN5HXT4</accession>
<evidence type="ECO:0000313" key="2">
    <source>
        <dbReference type="EMBL" id="GMR45087.1"/>
    </source>
</evidence>
<feature type="non-terminal residue" evidence="2">
    <location>
        <position position="1"/>
    </location>
</feature>
<dbReference type="InterPro" id="IPR005135">
    <property type="entry name" value="Endo/exonuclease/phosphatase"/>
</dbReference>
<dbReference type="GO" id="GO:0003824">
    <property type="term" value="F:catalytic activity"/>
    <property type="evidence" value="ECO:0007669"/>
    <property type="project" value="InterPro"/>
</dbReference>
<name>A0AAN5HXT4_9BILA</name>
<dbReference type="SUPFAM" id="SSF56219">
    <property type="entry name" value="DNase I-like"/>
    <property type="match status" value="1"/>
</dbReference>
<feature type="domain" description="Endonuclease/exonuclease/phosphatase" evidence="1">
    <location>
        <begin position="195"/>
        <end position="291"/>
    </location>
</feature>
<protein>
    <recommendedName>
        <fullName evidence="1">Endonuclease/exonuclease/phosphatase domain-containing protein</fullName>
    </recommendedName>
</protein>
<dbReference type="PANTHER" id="PTHR21459:SF2">
    <property type="entry name" value="PROTEIN CBG08968"/>
    <property type="match status" value="1"/>
</dbReference>
<sequence>TSIAAPPSIGNCTYASVVRALADSDKIRSKSQRAVLVGSTEKSTPQETAAHDESTLKNIINVTNDSELKEAYDKGQITHHRFPENKPPVLRDRLLIGIRSVARPSFFEPSMFVRRDLMPSELEQERNARDEARKRNIEANCLKWGVRDCELIQFRGPNFRPLPSHYRNTQDKKTLLNCAPPNGSKSSQNLSLLFANCRSVRNVIDTITLLLLHRNLDILALTETWLSDADSDALLLRDLSDYFIFRSDRVDSRGGGVLIYAHSKLLPIFVSSLIIPGYECITIDIYSNSPSIHTNSLRIITVYRAPNSPLSSNLPFLDYLNLATSCQHPSLIIGSNSKPSRNYHLANWDMINNHIAMHNWTIALSNMTATEAYKYFSEFLNSILDAYVPLKTVKTSSGYPKHLSKLHDRLQQLHERAPNSDATHSLRVRFKKALKSFEIKLPKINGSPDNIPNLVFTNNLHFGHHIAQITRKARSMCNLLLRSFLTTSADILLKAYKIYIRPLLESSTIIWNPIAIGLVNQIESVQREFTRRVLGRSKLPYLTYPDRLKHFQIETLEYRRSLNDIYFLYDSLHDYVLLDTSSLYSIAPLTRSLRASHSLRIALPFVSPSSITSCATRSLTLWNSLPNQIVTMPRIPFRRLMKNSPMNVLHSSNIRM</sequence>
<dbReference type="Pfam" id="PF03372">
    <property type="entry name" value="Exo_endo_phos"/>
    <property type="match status" value="1"/>
</dbReference>
<dbReference type="Gene3D" id="3.60.10.10">
    <property type="entry name" value="Endonuclease/exonuclease/phosphatase"/>
    <property type="match status" value="1"/>
</dbReference>
<proteinExistence type="predicted"/>
<dbReference type="EMBL" id="BTRK01000004">
    <property type="protein sequence ID" value="GMR45087.1"/>
    <property type="molecule type" value="Genomic_DNA"/>
</dbReference>
<keyword evidence="3" id="KW-1185">Reference proteome</keyword>
<evidence type="ECO:0000259" key="1">
    <source>
        <dbReference type="Pfam" id="PF03372"/>
    </source>
</evidence>
<evidence type="ECO:0000313" key="3">
    <source>
        <dbReference type="Proteomes" id="UP001328107"/>
    </source>
</evidence>
<comment type="caution">
    <text evidence="2">The sequence shown here is derived from an EMBL/GenBank/DDBJ whole genome shotgun (WGS) entry which is preliminary data.</text>
</comment>